<gene>
    <name evidence="6" type="ORF">AAHA92_06057</name>
</gene>
<dbReference type="InterPro" id="IPR028389">
    <property type="entry name" value="POT1"/>
</dbReference>
<dbReference type="PANTHER" id="PTHR14513">
    <property type="entry name" value="PROTECTION OF TELOMERES 1"/>
    <property type="match status" value="1"/>
</dbReference>
<dbReference type="GO" id="GO:0000781">
    <property type="term" value="C:chromosome, telomeric region"/>
    <property type="evidence" value="ECO:0007669"/>
    <property type="project" value="UniProtKB-SubCell"/>
</dbReference>
<evidence type="ECO:0000313" key="6">
    <source>
        <dbReference type="EMBL" id="KAL1563611.1"/>
    </source>
</evidence>
<dbReference type="GO" id="GO:0003677">
    <property type="term" value="F:DNA binding"/>
    <property type="evidence" value="ECO:0007669"/>
    <property type="project" value="UniProtKB-KW"/>
</dbReference>
<sequence length="210" mass="23699">MSTEDYTFMKIVDAVACINQRVNLIGVAVDTSLPKCTKGTGCFCSVRIIDESLPTGIQIHFYAPTMEDLPAIQNVGNILLLYHVVVITSRADGVFALFNKKFSSFALFQGRGSSIKELVPYQISARYEPRAKDKKVILGIRKCSFGERINGLYETFFMREIEEVGHFNLVCKILHIAQVKEDEWMLFIWDGSDTHPVSVEAKLVFIFTCL</sequence>
<keyword evidence="7" id="KW-1185">Reference proteome</keyword>
<dbReference type="EMBL" id="JBEAFC010000003">
    <property type="protein sequence ID" value="KAL1563611.1"/>
    <property type="molecule type" value="Genomic_DNA"/>
</dbReference>
<reference evidence="6 7" key="1">
    <citation type="submission" date="2024-06" db="EMBL/GenBank/DDBJ databases">
        <title>A chromosome level genome sequence of Diviner's sage (Salvia divinorum).</title>
        <authorList>
            <person name="Ford S.A."/>
            <person name="Ro D.-K."/>
            <person name="Ness R.W."/>
            <person name="Phillips M.A."/>
        </authorList>
    </citation>
    <scope>NUCLEOTIDE SEQUENCE [LARGE SCALE GENOMIC DNA]</scope>
    <source>
        <strain evidence="6">SAF-2024a</strain>
        <tissue evidence="6">Leaf</tissue>
    </source>
</reference>
<evidence type="ECO:0000256" key="3">
    <source>
        <dbReference type="ARBA" id="ARBA00022895"/>
    </source>
</evidence>
<keyword evidence="4" id="KW-0238">DNA-binding</keyword>
<organism evidence="6 7">
    <name type="scientific">Salvia divinorum</name>
    <name type="common">Maria pastora</name>
    <name type="synonym">Diviner's sage</name>
    <dbReference type="NCBI Taxonomy" id="28513"/>
    <lineage>
        <taxon>Eukaryota</taxon>
        <taxon>Viridiplantae</taxon>
        <taxon>Streptophyta</taxon>
        <taxon>Embryophyta</taxon>
        <taxon>Tracheophyta</taxon>
        <taxon>Spermatophyta</taxon>
        <taxon>Magnoliopsida</taxon>
        <taxon>eudicotyledons</taxon>
        <taxon>Gunneridae</taxon>
        <taxon>Pentapetalae</taxon>
        <taxon>asterids</taxon>
        <taxon>lamiids</taxon>
        <taxon>Lamiales</taxon>
        <taxon>Lamiaceae</taxon>
        <taxon>Nepetoideae</taxon>
        <taxon>Mentheae</taxon>
        <taxon>Salviinae</taxon>
        <taxon>Salvia</taxon>
        <taxon>Salvia subgen. Calosphace</taxon>
    </lineage>
</organism>
<evidence type="ECO:0000313" key="7">
    <source>
        <dbReference type="Proteomes" id="UP001567538"/>
    </source>
</evidence>
<dbReference type="SMART" id="SM00976">
    <property type="entry name" value="Telo_bind"/>
    <property type="match status" value="1"/>
</dbReference>
<dbReference type="AlphaFoldDB" id="A0ABD1I4F5"/>
<accession>A0ABD1I4F5</accession>
<evidence type="ECO:0000256" key="4">
    <source>
        <dbReference type="ARBA" id="ARBA00023125"/>
    </source>
</evidence>
<dbReference type="SUPFAM" id="SSF50249">
    <property type="entry name" value="Nucleic acid-binding proteins"/>
    <property type="match status" value="2"/>
</dbReference>
<feature type="domain" description="Telomeric single stranded DNA binding POT1/Cdc13" evidence="5">
    <location>
        <begin position="8"/>
        <end position="145"/>
    </location>
</feature>
<comment type="subcellular location">
    <subcellularLocation>
        <location evidence="1">Chromosome</location>
        <location evidence="1">Telomere</location>
    </subcellularLocation>
</comment>
<name>A0ABD1I4F5_SALDI</name>
<evidence type="ECO:0000256" key="2">
    <source>
        <dbReference type="ARBA" id="ARBA00022454"/>
    </source>
</evidence>
<dbReference type="PANTHER" id="PTHR14513:SF0">
    <property type="entry name" value="PROTECTION OF TELOMERES PROTEIN 1"/>
    <property type="match status" value="1"/>
</dbReference>
<keyword evidence="3" id="KW-0779">Telomere</keyword>
<dbReference type="CDD" id="cd04497">
    <property type="entry name" value="hPOT1_OB1_like"/>
    <property type="match status" value="1"/>
</dbReference>
<keyword evidence="2" id="KW-0158">Chromosome</keyword>
<dbReference type="Pfam" id="PF02765">
    <property type="entry name" value="POT1"/>
    <property type="match status" value="1"/>
</dbReference>
<comment type="caution">
    <text evidence="6">The sequence shown here is derived from an EMBL/GenBank/DDBJ whole genome shotgun (WGS) entry which is preliminary data.</text>
</comment>
<dbReference type="Gene3D" id="2.40.50.140">
    <property type="entry name" value="Nucleic acid-binding proteins"/>
    <property type="match status" value="2"/>
</dbReference>
<evidence type="ECO:0000259" key="5">
    <source>
        <dbReference type="SMART" id="SM00976"/>
    </source>
</evidence>
<dbReference type="InterPro" id="IPR011564">
    <property type="entry name" value="Telomer_end-bd_POT1/Cdc13"/>
</dbReference>
<protein>
    <submittedName>
        <fullName evidence="6">Protection of telomeres protein 1a-like isoform X2</fullName>
    </submittedName>
</protein>
<dbReference type="InterPro" id="IPR012340">
    <property type="entry name" value="NA-bd_OB-fold"/>
</dbReference>
<proteinExistence type="predicted"/>
<evidence type="ECO:0000256" key="1">
    <source>
        <dbReference type="ARBA" id="ARBA00004574"/>
    </source>
</evidence>
<dbReference type="Proteomes" id="UP001567538">
    <property type="component" value="Unassembled WGS sequence"/>
</dbReference>